<sequence>MIWHIHLSIKQLKTQKKKGPVYFLTVEEFQEEKPNYQQQRRDQELKGYQRKVAPFFQSMNDIRICALEDRREMLEDEAFAYKGQDYIDNLRNRYHQKDIWAPYKPRYSYMYNATHRNVKEYKIINLQRYENGYEIKNV</sequence>
<dbReference type="InParanoid" id="G0QVQ9"/>
<protein>
    <submittedName>
        <fullName evidence="1">Uncharacterized protein</fullName>
    </submittedName>
</protein>
<evidence type="ECO:0000313" key="2">
    <source>
        <dbReference type="Proteomes" id="UP000008983"/>
    </source>
</evidence>
<keyword evidence="2" id="KW-1185">Reference proteome</keyword>
<dbReference type="GeneID" id="14906817"/>
<dbReference type="AlphaFoldDB" id="G0QVQ9"/>
<name>G0QVQ9_ICHMU</name>
<dbReference type="STRING" id="857967.G0QVQ9"/>
<gene>
    <name evidence="1" type="ORF">IMG5_125430</name>
</gene>
<dbReference type="RefSeq" id="XP_004032290.1">
    <property type="nucleotide sequence ID" value="XM_004032242.1"/>
</dbReference>
<reference evidence="1 2" key="1">
    <citation type="submission" date="2011-07" db="EMBL/GenBank/DDBJ databases">
        <authorList>
            <person name="Coyne R."/>
            <person name="Brami D."/>
            <person name="Johnson J."/>
            <person name="Hostetler J."/>
            <person name="Hannick L."/>
            <person name="Clark T."/>
            <person name="Cassidy-Hanley D."/>
            <person name="Inman J."/>
        </authorList>
    </citation>
    <scope>NUCLEOTIDE SEQUENCE [LARGE SCALE GENOMIC DNA]</scope>
    <source>
        <strain evidence="1 2">G5</strain>
    </source>
</reference>
<organism evidence="1 2">
    <name type="scientific">Ichthyophthirius multifiliis</name>
    <name type="common">White spot disease agent</name>
    <name type="synonym">Ich</name>
    <dbReference type="NCBI Taxonomy" id="5932"/>
    <lineage>
        <taxon>Eukaryota</taxon>
        <taxon>Sar</taxon>
        <taxon>Alveolata</taxon>
        <taxon>Ciliophora</taxon>
        <taxon>Intramacronucleata</taxon>
        <taxon>Oligohymenophorea</taxon>
        <taxon>Hymenostomatida</taxon>
        <taxon>Ophryoglenina</taxon>
        <taxon>Ichthyophthirius</taxon>
    </lineage>
</organism>
<accession>G0QVQ9</accession>
<dbReference type="Proteomes" id="UP000008983">
    <property type="component" value="Unassembled WGS sequence"/>
</dbReference>
<dbReference type="OrthoDB" id="282957at2759"/>
<dbReference type="eggNOG" id="ENOG502SR6C">
    <property type="taxonomic scope" value="Eukaryota"/>
</dbReference>
<dbReference type="EMBL" id="GL983953">
    <property type="protein sequence ID" value="EGR30703.1"/>
    <property type="molecule type" value="Genomic_DNA"/>
</dbReference>
<proteinExistence type="predicted"/>
<evidence type="ECO:0000313" key="1">
    <source>
        <dbReference type="EMBL" id="EGR30703.1"/>
    </source>
</evidence>